<feature type="region of interest" description="Disordered" evidence="1">
    <location>
        <begin position="146"/>
        <end position="305"/>
    </location>
</feature>
<evidence type="ECO:0000256" key="3">
    <source>
        <dbReference type="SAM" id="SignalP"/>
    </source>
</evidence>
<sequence>MKFLLVLCFSTLFILLVNGQATTTPLTNPQCVDVEDYLPCKSVNSDDLTCSENSKCSCKAKNPYCRCNNNAGEWFIGEDCTQKWTTVQFALVASLPGVGLAILVGVVVYCTRKPSKGKKNKKGKTNVAFNQELEDDMFKNIVFASDMQGRPNSRPPPENMRPPNNTVPMGAMPNHDYSRMPPPADRMSTSRPFNQPYSQQRNIHPPQDRPSMGGPPPQPNSYGSGMGQVLSNPYAKSSPGRPPYEGQGPPQDYSSDYNYRPKQPPVNGTRVMAADFPHSSPSQPPFPQPDYSAPQLQRSVMNGRY</sequence>
<feature type="chain" id="PRO_5043551822" evidence="3">
    <location>
        <begin position="20"/>
        <end position="305"/>
    </location>
</feature>
<dbReference type="EMBL" id="JADWDJ010000002">
    <property type="protein sequence ID" value="KAG5284197.1"/>
    <property type="molecule type" value="Genomic_DNA"/>
</dbReference>
<keyword evidence="5" id="KW-1185">Reference proteome</keyword>
<evidence type="ECO:0000256" key="1">
    <source>
        <dbReference type="SAM" id="MobiDB-lite"/>
    </source>
</evidence>
<keyword evidence="2" id="KW-1133">Transmembrane helix</keyword>
<feature type="compositionally biased region" description="Polar residues" evidence="1">
    <location>
        <begin position="187"/>
        <end position="202"/>
    </location>
</feature>
<protein>
    <submittedName>
        <fullName evidence="4">Uncharacterized protein</fullName>
    </submittedName>
</protein>
<organism evidence="4 5">
    <name type="scientific">Alosa alosa</name>
    <name type="common">allis shad</name>
    <dbReference type="NCBI Taxonomy" id="278164"/>
    <lineage>
        <taxon>Eukaryota</taxon>
        <taxon>Metazoa</taxon>
        <taxon>Chordata</taxon>
        <taxon>Craniata</taxon>
        <taxon>Vertebrata</taxon>
        <taxon>Euteleostomi</taxon>
        <taxon>Actinopterygii</taxon>
        <taxon>Neopterygii</taxon>
        <taxon>Teleostei</taxon>
        <taxon>Clupei</taxon>
        <taxon>Clupeiformes</taxon>
        <taxon>Clupeoidei</taxon>
        <taxon>Clupeidae</taxon>
        <taxon>Alosa</taxon>
    </lineage>
</organism>
<keyword evidence="2" id="KW-0472">Membrane</keyword>
<gene>
    <name evidence="4" type="ORF">AALO_G00023980</name>
</gene>
<dbReference type="AlphaFoldDB" id="A0AAV6HFB5"/>
<keyword evidence="3" id="KW-0732">Signal</keyword>
<dbReference type="Proteomes" id="UP000823561">
    <property type="component" value="Chromosome 2"/>
</dbReference>
<feature type="compositionally biased region" description="Polar residues" evidence="1">
    <location>
        <begin position="294"/>
        <end position="305"/>
    </location>
</feature>
<feature type="signal peptide" evidence="3">
    <location>
        <begin position="1"/>
        <end position="19"/>
    </location>
</feature>
<evidence type="ECO:0000313" key="4">
    <source>
        <dbReference type="EMBL" id="KAG5284197.1"/>
    </source>
</evidence>
<feature type="transmembrane region" description="Helical" evidence="2">
    <location>
        <begin position="89"/>
        <end position="111"/>
    </location>
</feature>
<comment type="caution">
    <text evidence="4">The sequence shown here is derived from an EMBL/GenBank/DDBJ whole genome shotgun (WGS) entry which is preliminary data.</text>
</comment>
<evidence type="ECO:0000256" key="2">
    <source>
        <dbReference type="SAM" id="Phobius"/>
    </source>
</evidence>
<evidence type="ECO:0000313" key="5">
    <source>
        <dbReference type="Proteomes" id="UP000823561"/>
    </source>
</evidence>
<accession>A0AAV6HFB5</accession>
<proteinExistence type="predicted"/>
<name>A0AAV6HFB5_9TELE</name>
<reference evidence="4" key="1">
    <citation type="submission" date="2020-10" db="EMBL/GenBank/DDBJ databases">
        <title>Chromosome-scale genome assembly of the Allis shad, Alosa alosa.</title>
        <authorList>
            <person name="Margot Z."/>
            <person name="Christophe K."/>
            <person name="Cabau C."/>
            <person name="Louis A."/>
            <person name="Berthelot C."/>
            <person name="Parey E."/>
            <person name="Roest Crollius H."/>
            <person name="Montfort J."/>
            <person name="Robinson-Rechavi M."/>
            <person name="Bucao C."/>
            <person name="Bouchez O."/>
            <person name="Gislard M."/>
            <person name="Lluch J."/>
            <person name="Milhes M."/>
            <person name="Lampietro C."/>
            <person name="Lopez Roques C."/>
            <person name="Donnadieu C."/>
            <person name="Braasch I."/>
            <person name="Desvignes T."/>
            <person name="Postlethwait J."/>
            <person name="Bobe J."/>
            <person name="Guiguen Y."/>
        </authorList>
    </citation>
    <scope>NUCLEOTIDE SEQUENCE</scope>
    <source>
        <strain evidence="4">M-15738</strain>
        <tissue evidence="4">Blood</tissue>
    </source>
</reference>
<keyword evidence="2" id="KW-0812">Transmembrane</keyword>